<evidence type="ECO:0000256" key="4">
    <source>
        <dbReference type="RuleBase" id="RU003690"/>
    </source>
</evidence>
<dbReference type="GeneID" id="15141093"/>
<dbReference type="HOGENOM" id="CLU_001859_0_1_9"/>
<dbReference type="RefSeq" id="WP_015508934.1">
    <property type="nucleotide sequence ID" value="NC_020995.1"/>
</dbReference>
<evidence type="ECO:0000256" key="3">
    <source>
        <dbReference type="ARBA" id="ARBA00023295"/>
    </source>
</evidence>
<dbReference type="eggNOG" id="COG2723">
    <property type="taxonomic scope" value="Bacteria"/>
</dbReference>
<dbReference type="Proteomes" id="UP000012675">
    <property type="component" value="Chromosome"/>
</dbReference>
<dbReference type="GO" id="GO:0005829">
    <property type="term" value="C:cytosol"/>
    <property type="evidence" value="ECO:0007669"/>
    <property type="project" value="TreeGrafter"/>
</dbReference>
<dbReference type="PANTHER" id="PTHR10353">
    <property type="entry name" value="GLYCOSYL HYDROLASE"/>
    <property type="match status" value="1"/>
</dbReference>
<evidence type="ECO:0000313" key="6">
    <source>
        <dbReference type="Proteomes" id="UP000012675"/>
    </source>
</evidence>
<evidence type="ECO:0000313" key="5">
    <source>
        <dbReference type="EMBL" id="EEV39383.1"/>
    </source>
</evidence>
<keyword evidence="2" id="KW-0378">Hydrolase</keyword>
<gene>
    <name evidence="5" type="ORF">ECBG_01652</name>
</gene>
<comment type="similarity">
    <text evidence="1 4">Belongs to the glycosyl hydrolase 1 family.</text>
</comment>
<name>C9AA72_ENTCA</name>
<organism evidence="5 6">
    <name type="scientific">Enterococcus casseliflavus EC20</name>
    <dbReference type="NCBI Taxonomy" id="565655"/>
    <lineage>
        <taxon>Bacteria</taxon>
        <taxon>Bacillati</taxon>
        <taxon>Bacillota</taxon>
        <taxon>Bacilli</taxon>
        <taxon>Lactobacillales</taxon>
        <taxon>Enterococcaceae</taxon>
        <taxon>Enterococcus</taxon>
    </lineage>
</organism>
<accession>C9AA72</accession>
<dbReference type="GO" id="GO:0008422">
    <property type="term" value="F:beta-glucosidase activity"/>
    <property type="evidence" value="ECO:0007669"/>
    <property type="project" value="TreeGrafter"/>
</dbReference>
<dbReference type="Gene3D" id="3.20.20.80">
    <property type="entry name" value="Glycosidases"/>
    <property type="match status" value="1"/>
</dbReference>
<keyword evidence="3" id="KW-0326">Glycosidase</keyword>
<evidence type="ECO:0000256" key="2">
    <source>
        <dbReference type="ARBA" id="ARBA00022801"/>
    </source>
</evidence>
<dbReference type="EMBL" id="CP004856">
    <property type="protein sequence ID" value="EEV39383.1"/>
    <property type="molecule type" value="Genomic_DNA"/>
</dbReference>
<protein>
    <recommendedName>
        <fullName evidence="7">Beta-glucosidase</fullName>
    </recommendedName>
</protein>
<proteinExistence type="inferred from homology"/>
<dbReference type="FunFam" id="3.20.20.80:FF:000004">
    <property type="entry name" value="Beta-glucosidase 6-phospho-beta-glucosidase"/>
    <property type="match status" value="1"/>
</dbReference>
<dbReference type="AlphaFoldDB" id="C9AA72"/>
<sequence length="463" mass="53998">MNDFPKGFWWGAATSGPQSEGRFQKKHANMFDYWFEIEPEAFYQQVGPDTASNFYNSYKEDIALMKEIGLNSVRTSIQWSRLIDDLEKNSINEEAAAFYNDMIDTFLEHGIRPIMNLHHFDLPVELYHTYGGWESKHVVELFAGFAKHCFTLFGDRVKEWVTHNEPMVVVDGEYLYEFHYPKQVNGKKAVQVAYNLNLASAKAIEVFRSLDLQSKGGRIGTVLNLTPTYAASDQTQDLEAAHFAELWNNKMFLEPAVYGRFPEELVQILEKDRVIWEATEEEAIILQNNTIDFLGVNFYHPHRVKAPEIAPDSVGEWMPNRYYSEYEMPGRRMNIDKGWEIYPKALYDIALNIKENYGNIPWFVSENGMGVSREERFLNESGMIEDDYRIDFIKEHLDWLHKGIQQGSNCFGYHLWTPIDCWSWSNAYRNRYGFISNDIHTQVKTIKKSGYWFKSFVGEAKIV</sequence>
<dbReference type="Pfam" id="PF00232">
    <property type="entry name" value="Glyco_hydro_1"/>
    <property type="match status" value="1"/>
</dbReference>
<evidence type="ECO:0000256" key="1">
    <source>
        <dbReference type="ARBA" id="ARBA00010838"/>
    </source>
</evidence>
<dbReference type="InterPro" id="IPR001360">
    <property type="entry name" value="Glyco_hydro_1"/>
</dbReference>
<keyword evidence="6" id="KW-1185">Reference proteome</keyword>
<dbReference type="PRINTS" id="PR00131">
    <property type="entry name" value="GLHYDRLASE1"/>
</dbReference>
<dbReference type="KEGG" id="ecas:ECBG_01652"/>
<reference evidence="5 6" key="2">
    <citation type="submission" date="2013-03" db="EMBL/GenBank/DDBJ databases">
        <title>The Genome Sequence of Enterococcus casseliflavus EC20 (899205).</title>
        <authorList>
            <consortium name="The Broad Institute Genomics Platform"/>
            <consortium name="The Broad Institute Genome Sequencing Center for Infectious Disease"/>
            <person name="Russ C."/>
            <person name="Feldgarden M."/>
            <person name="Gilmore M."/>
            <person name="Manson J."/>
            <person name="Palmer K."/>
            <person name="Carniol K."/>
            <person name="Walker B."/>
            <person name="Young S.K."/>
            <person name="Zeng Q."/>
            <person name="Gargeya S."/>
            <person name="Fitzgerald M."/>
            <person name="Haas B."/>
            <person name="Abouelleil A."/>
            <person name="Allen A.W."/>
            <person name="Alvarado L."/>
            <person name="Arachchi H.M."/>
            <person name="Berlin A.M."/>
            <person name="Chapman S.B."/>
            <person name="Gainer-Dewar J."/>
            <person name="Goldberg J."/>
            <person name="Griggs A."/>
            <person name="Gujja S."/>
            <person name="Hansen M."/>
            <person name="Howarth C."/>
            <person name="Imamovic A."/>
            <person name="Ireland A."/>
            <person name="Larimer J."/>
            <person name="McCowan C."/>
            <person name="Murphy C."/>
            <person name="Pearson M."/>
            <person name="Poon T.W."/>
            <person name="Priest M."/>
            <person name="Roberts A."/>
            <person name="Saif S."/>
            <person name="Shea T."/>
            <person name="Sisk P."/>
            <person name="Sykes S."/>
            <person name="Wortman J."/>
            <person name="Nusbaum C."/>
            <person name="Birren B."/>
        </authorList>
    </citation>
    <scope>NUCLEOTIDE SEQUENCE [LARGE SCALE GENOMIC DNA]</scope>
    <source>
        <strain evidence="5 6">EC20</strain>
    </source>
</reference>
<dbReference type="InterPro" id="IPR017853">
    <property type="entry name" value="GH"/>
</dbReference>
<dbReference type="GO" id="GO:0016052">
    <property type="term" value="P:carbohydrate catabolic process"/>
    <property type="evidence" value="ECO:0007669"/>
    <property type="project" value="TreeGrafter"/>
</dbReference>
<dbReference type="PANTHER" id="PTHR10353:SF139">
    <property type="entry name" value="6-PHOSPHO-BETA-GLUCOSIDASE GMUD"/>
    <property type="match status" value="1"/>
</dbReference>
<reference evidence="5 6" key="1">
    <citation type="submission" date="2009-02" db="EMBL/GenBank/DDBJ databases">
        <authorList>
            <consortium name="The Broad Institute Genome Sequencing Platform"/>
            <person name="Feldgarden M."/>
            <person name="Young S.K."/>
            <person name="Kodira C.D."/>
            <person name="Zeng Q."/>
            <person name="Koehrsen M."/>
            <person name="Alvarado L."/>
            <person name="Berlin A."/>
            <person name="Borenstein D."/>
            <person name="Chen Z."/>
            <person name="Engels R."/>
            <person name="Freedman E."/>
            <person name="Gellesch M."/>
            <person name="Goldberg J."/>
            <person name="Griggs A."/>
            <person name="Gujja S."/>
            <person name="Heiman D."/>
            <person name="Hepburn T."/>
            <person name="Howarth C."/>
            <person name="Jen D."/>
            <person name="Larson L."/>
            <person name="Lewis B."/>
            <person name="Mehta T."/>
            <person name="Park D."/>
            <person name="Pearson M."/>
            <person name="Roberts A."/>
            <person name="Saif S."/>
            <person name="Shea T."/>
            <person name="Shenoy N."/>
            <person name="Sisk P."/>
            <person name="Stolte C."/>
            <person name="Sykes S."/>
            <person name="Walk T."/>
            <person name="White J."/>
            <person name="Yandava C."/>
            <person name="Gilmore M."/>
            <person name="Manson J."/>
            <person name="Palmer K."/>
            <person name="Carniol K."/>
            <person name="Lander E."/>
            <person name="Nusbaum C."/>
            <person name="Galagan J."/>
            <person name="Birren B."/>
        </authorList>
    </citation>
    <scope>NUCLEOTIDE SEQUENCE [LARGE SCALE GENOMIC DNA]</scope>
    <source>
        <strain evidence="5 6">EC20</strain>
    </source>
</reference>
<evidence type="ECO:0008006" key="7">
    <source>
        <dbReference type="Google" id="ProtNLM"/>
    </source>
</evidence>
<dbReference type="SUPFAM" id="SSF51445">
    <property type="entry name" value="(Trans)glycosidases"/>
    <property type="match status" value="1"/>
</dbReference>